<accession>A0ABS2TT71</accession>
<organism evidence="1 2">
    <name type="scientific">Actinacidiphila acididurans</name>
    <dbReference type="NCBI Taxonomy" id="2784346"/>
    <lineage>
        <taxon>Bacteria</taxon>
        <taxon>Bacillati</taxon>
        <taxon>Actinomycetota</taxon>
        <taxon>Actinomycetes</taxon>
        <taxon>Kitasatosporales</taxon>
        <taxon>Streptomycetaceae</taxon>
        <taxon>Actinacidiphila</taxon>
    </lineage>
</organism>
<dbReference type="EMBL" id="JADKYB010000005">
    <property type="protein sequence ID" value="MBM9505163.1"/>
    <property type="molecule type" value="Genomic_DNA"/>
</dbReference>
<comment type="caution">
    <text evidence="1">The sequence shown here is derived from an EMBL/GenBank/DDBJ whole genome shotgun (WGS) entry which is preliminary data.</text>
</comment>
<name>A0ABS2TT71_9ACTN</name>
<evidence type="ECO:0000313" key="2">
    <source>
        <dbReference type="Proteomes" id="UP000749040"/>
    </source>
</evidence>
<protein>
    <submittedName>
        <fullName evidence="1">Uncharacterized protein</fullName>
    </submittedName>
</protein>
<sequence length="339" mass="36528">MLTVAPGGAADAGDVTEVAAPGSVDAWVVADPGPLHLPLVRRLLRLDPAARVLLEQPACPPRDLPALLRLLAEHPRARVAVNDIYAHSPAVHHFARILRSAVDSGPGDRITRITVEFTKNRDRDIARGRFVDAHYGAVGYEWLHMLAVVRAIVPRTEYERYLRTPPVLVTPEMRVVGGGGDLPEIELYSSVHGRVGHPRAAGDAFSYSVARRRIALGHIPFGSELRYRFAEAVLASGTRVTLVFEPGYQTGHDYKNTHAIHVRDGAGQRTEVVAGNHLRQALTAQLAVLTAPSGGHRDLTGLRLPEHHHLAALAGYPQAHDCGGCLGVGATAGEHRLTG</sequence>
<proteinExistence type="predicted"/>
<gene>
    <name evidence="1" type="ORF">ITX44_11530</name>
</gene>
<keyword evidence="2" id="KW-1185">Reference proteome</keyword>
<dbReference type="Proteomes" id="UP000749040">
    <property type="component" value="Unassembled WGS sequence"/>
</dbReference>
<evidence type="ECO:0000313" key="1">
    <source>
        <dbReference type="EMBL" id="MBM9505163.1"/>
    </source>
</evidence>
<dbReference type="RefSeq" id="WP_205357017.1">
    <property type="nucleotide sequence ID" value="NZ_JADKYB010000005.1"/>
</dbReference>
<reference evidence="1 2" key="1">
    <citation type="submission" date="2021-01" db="EMBL/GenBank/DDBJ databases">
        <title>Streptomyces acididurans sp. nov., isolated from a peat swamp forest soil.</title>
        <authorList>
            <person name="Chantavorakit T."/>
            <person name="Duangmal K."/>
        </authorList>
    </citation>
    <scope>NUCLEOTIDE SEQUENCE [LARGE SCALE GENOMIC DNA]</scope>
    <source>
        <strain evidence="1 2">KK5PA1</strain>
    </source>
</reference>